<dbReference type="EMBL" id="JXLN01004836">
    <property type="protein sequence ID" value="KPM03379.1"/>
    <property type="molecule type" value="Genomic_DNA"/>
</dbReference>
<reference evidence="1 2" key="1">
    <citation type="journal article" date="2015" name="Parasit. Vectors">
        <title>Draft genome of the scabies mite.</title>
        <authorList>
            <person name="Rider S.D.Jr."/>
            <person name="Morgan M.S."/>
            <person name="Arlian L.G."/>
        </authorList>
    </citation>
    <scope>NUCLEOTIDE SEQUENCE [LARGE SCALE GENOMIC DNA]</scope>
    <source>
        <strain evidence="1">Arlian Lab</strain>
    </source>
</reference>
<comment type="caution">
    <text evidence="1">The sequence shown here is derived from an EMBL/GenBank/DDBJ whole genome shotgun (WGS) entry which is preliminary data.</text>
</comment>
<dbReference type="InterPro" id="IPR020338">
    <property type="entry name" value="SMN_gemin7"/>
</dbReference>
<dbReference type="Pfam" id="PF11095">
    <property type="entry name" value="Gemin7"/>
    <property type="match status" value="1"/>
</dbReference>
<accession>A0A131ZY00</accession>
<dbReference type="Gene3D" id="2.30.30.100">
    <property type="match status" value="1"/>
</dbReference>
<dbReference type="PANTHER" id="PTHR14679:SF1">
    <property type="entry name" value="GEM-ASSOCIATED PROTEIN 7"/>
    <property type="match status" value="1"/>
</dbReference>
<dbReference type="VEuPathDB" id="VectorBase:SSCA001349"/>
<dbReference type="Proteomes" id="UP000616769">
    <property type="component" value="Unassembled WGS sequence"/>
</dbReference>
<evidence type="ECO:0000313" key="2">
    <source>
        <dbReference type="Proteomes" id="UP000616769"/>
    </source>
</evidence>
<dbReference type="GO" id="GO:0000387">
    <property type="term" value="P:spliceosomal snRNP assembly"/>
    <property type="evidence" value="ECO:0007669"/>
    <property type="project" value="TreeGrafter"/>
</dbReference>
<dbReference type="PANTHER" id="PTHR14679">
    <property type="entry name" value="GEM-ASSOCIATED PROTEIN 7"/>
    <property type="match status" value="1"/>
</dbReference>
<organism evidence="1 2">
    <name type="scientific">Sarcoptes scabiei</name>
    <name type="common">Itch mite</name>
    <name type="synonym">Acarus scabiei</name>
    <dbReference type="NCBI Taxonomy" id="52283"/>
    <lineage>
        <taxon>Eukaryota</taxon>
        <taxon>Metazoa</taxon>
        <taxon>Ecdysozoa</taxon>
        <taxon>Arthropoda</taxon>
        <taxon>Chelicerata</taxon>
        <taxon>Arachnida</taxon>
        <taxon>Acari</taxon>
        <taxon>Acariformes</taxon>
        <taxon>Sarcoptiformes</taxon>
        <taxon>Astigmata</taxon>
        <taxon>Psoroptidia</taxon>
        <taxon>Sarcoptoidea</taxon>
        <taxon>Sarcoptidae</taxon>
        <taxon>Sarcoptinae</taxon>
        <taxon>Sarcoptes</taxon>
    </lineage>
</organism>
<sequence length="97" mass="11262">MDFDAKERESRAEKLCYTADDHKKMLTLLQSIQKRDVRVQLLDGKPVNCTIECCEPSFKFIAVRDLQTPIGLQPTAILRTEDIETDYINFCHILIFI</sequence>
<dbReference type="AlphaFoldDB" id="A0A131ZY00"/>
<gene>
    <name evidence="1" type="ORF">QR98_0018100</name>
</gene>
<dbReference type="GO" id="GO:0034719">
    <property type="term" value="C:SMN-Sm protein complex"/>
    <property type="evidence" value="ECO:0007669"/>
    <property type="project" value="InterPro"/>
</dbReference>
<protein>
    <submittedName>
        <fullName evidence="1">Uncharacterized protein</fullName>
    </submittedName>
</protein>
<name>A0A131ZY00_SARSC</name>
<proteinExistence type="predicted"/>
<evidence type="ECO:0000313" key="1">
    <source>
        <dbReference type="EMBL" id="KPM03379.1"/>
    </source>
</evidence>